<evidence type="ECO:0000313" key="2">
    <source>
        <dbReference type="Proteomes" id="UP000006898"/>
    </source>
</evidence>
<reference evidence="1 2" key="1">
    <citation type="journal article" date="2010" name="Nature">
        <title>Nitrite-driven anaerobic methane oxidation by oxygenic bacteria.</title>
        <authorList>
            <person name="Ettwig K.F."/>
            <person name="Butler M.K."/>
            <person name="Le Paslier D."/>
            <person name="Pelletier E."/>
            <person name="Mangenot S."/>
            <person name="Kuypers M.M.M."/>
            <person name="Schreiber F."/>
            <person name="Dutilh B.E."/>
            <person name="Zedelius J."/>
            <person name="de Beer D."/>
            <person name="Gloerich J."/>
            <person name="Wessels H.J.C.T."/>
            <person name="van Allen T."/>
            <person name="Luesken F."/>
            <person name="Wu M."/>
            <person name="van de Pas-Schoonen K.T."/>
            <person name="Op den Camp H.J.M."/>
            <person name="Janssen-Megens E.M."/>
            <person name="Francoijs K-J."/>
            <person name="Stunnenberg H."/>
            <person name="Weissenbach J."/>
            <person name="Jetten M.S.M."/>
            <person name="Strous M."/>
        </authorList>
    </citation>
    <scope>NUCLEOTIDE SEQUENCE [LARGE SCALE GENOMIC DNA]</scope>
</reference>
<dbReference type="HOGENOM" id="CLU_3422792_0_0_0"/>
<dbReference type="EMBL" id="FP565575">
    <property type="protein sequence ID" value="CBE67471.1"/>
    <property type="molecule type" value="Genomic_DNA"/>
</dbReference>
<name>D5MJA6_METO1</name>
<protein>
    <submittedName>
        <fullName evidence="1">Uncharacterized protein</fullName>
    </submittedName>
</protein>
<evidence type="ECO:0000313" key="1">
    <source>
        <dbReference type="EMBL" id="CBE67471.1"/>
    </source>
</evidence>
<proteinExistence type="predicted"/>
<organism evidence="1 2">
    <name type="scientific">Methylomirabilis oxygeniifera</name>
    <dbReference type="NCBI Taxonomy" id="671143"/>
    <lineage>
        <taxon>Bacteria</taxon>
        <taxon>Candidatus Methylomirabilota</taxon>
        <taxon>Candidatus Methylomirabilia</taxon>
        <taxon>Candidatus Methylomirabilales</taxon>
        <taxon>Candidatus Methylomirabilaceae</taxon>
        <taxon>Candidatus Methylomirabilis</taxon>
    </lineage>
</organism>
<dbReference type="STRING" id="671143.DAMO_0387"/>
<dbReference type="AlphaFoldDB" id="D5MJA6"/>
<accession>D5MJA6</accession>
<dbReference type="Proteomes" id="UP000006898">
    <property type="component" value="Chromosome"/>
</dbReference>
<dbReference type="KEGG" id="mox:DAMO_0387"/>
<gene>
    <name evidence="1" type="ORF">DAMO_0387</name>
</gene>
<sequence>MHYLKNLLAPELFMKGRDTARYV</sequence>